<dbReference type="InterPro" id="IPR034505">
    <property type="entry name" value="Coproporphyrinogen-III_oxidase"/>
</dbReference>
<evidence type="ECO:0000313" key="6">
    <source>
        <dbReference type="EMBL" id="MDQ0202988.1"/>
    </source>
</evidence>
<keyword evidence="3" id="KW-0408">Iron</keyword>
<dbReference type="EMBL" id="JAUSUE010000003">
    <property type="protein sequence ID" value="MDQ0202988.1"/>
    <property type="molecule type" value="Genomic_DNA"/>
</dbReference>
<sequence>MDRNMENTNISTIIKKMSPEQYKLTIGEKSAVPLQKAFPRKRVIHPGAMGKMIPPKSYQAIWHDLLAQNNLTARQRTAYIHIPFCSQQCLYCGFFQNHCDNDRETLYIDHLIRQLKAAKEYSYLQASPLEAVYLGGGTPSALSDSNISRLLIAVQNLLPLTNDCEITLEARVNDLVDKKISSWLVNGVNRISIGVQSFDTEIRRRLGRKDSREIIFENICRTASYNKAAIIIDLIYGLPGQHVEDFILDLEYTKDLPIDGMDLYQLNVFEDGALQKAIKKGILPVPAPISEQGVYLEKAAAWLDNNAYRRLSTCHWAKTSRERSLYNTLTKAGKEIFPFGAGAGGLIDNTAIFLQRSLDLYINDIIADRAPVMFMTQQSDLNGLFSTIQAQAETGRLDIRKLSQKYGKKLLELEEIIEIWINHGLLKRNGQYTYMTIAGQFWQENITQTLIELSQELLCGEKQFIMQPIAR</sequence>
<dbReference type="GO" id="GO:0051989">
    <property type="term" value="F:coproporphyrinogen dehydrogenase activity"/>
    <property type="evidence" value="ECO:0007669"/>
    <property type="project" value="UniProtKB-EC"/>
</dbReference>
<feature type="domain" description="Radical SAM core" evidence="5">
    <location>
        <begin position="70"/>
        <end position="309"/>
    </location>
</feature>
<evidence type="ECO:0000313" key="7">
    <source>
        <dbReference type="Proteomes" id="UP001239167"/>
    </source>
</evidence>
<dbReference type="Gene3D" id="3.20.20.70">
    <property type="entry name" value="Aldolase class I"/>
    <property type="match status" value="1"/>
</dbReference>
<dbReference type="SFLD" id="SFLDF00311">
    <property type="entry name" value="heme_degradation_proteins_(Hut"/>
    <property type="match status" value="1"/>
</dbReference>
<reference evidence="6 7" key="1">
    <citation type="submission" date="2023-07" db="EMBL/GenBank/DDBJ databases">
        <title>Genomic Encyclopedia of Type Strains, Phase IV (KMG-IV): sequencing the most valuable type-strain genomes for metagenomic binning, comparative biology and taxonomic classification.</title>
        <authorList>
            <person name="Goeker M."/>
        </authorList>
    </citation>
    <scope>NUCLEOTIDE SEQUENCE [LARGE SCALE GENOMIC DNA]</scope>
    <source>
        <strain evidence="6 7">DSM 16980</strain>
    </source>
</reference>
<name>A0ABT9Y581_9FIRM</name>
<proteinExistence type="predicted"/>
<dbReference type="InterPro" id="IPR058240">
    <property type="entry name" value="rSAM_sf"/>
</dbReference>
<dbReference type="EC" id="1.3.98.3" evidence="6"/>
<dbReference type="SFLD" id="SFLDS00029">
    <property type="entry name" value="Radical_SAM"/>
    <property type="match status" value="1"/>
</dbReference>
<dbReference type="InterPro" id="IPR007197">
    <property type="entry name" value="rSAM"/>
</dbReference>
<dbReference type="Pfam" id="PF04055">
    <property type="entry name" value="Radical_SAM"/>
    <property type="match status" value="1"/>
</dbReference>
<keyword evidence="6" id="KW-0560">Oxidoreductase</keyword>
<dbReference type="SFLD" id="SFLDG01065">
    <property type="entry name" value="anaerobic_coproporphyrinogen-I"/>
    <property type="match status" value="1"/>
</dbReference>
<dbReference type="CDD" id="cd01335">
    <property type="entry name" value="Radical_SAM"/>
    <property type="match status" value="1"/>
</dbReference>
<evidence type="ECO:0000256" key="3">
    <source>
        <dbReference type="ARBA" id="ARBA00023004"/>
    </source>
</evidence>
<evidence type="ECO:0000256" key="2">
    <source>
        <dbReference type="ARBA" id="ARBA00022723"/>
    </source>
</evidence>
<dbReference type="Proteomes" id="UP001239167">
    <property type="component" value="Unassembled WGS sequence"/>
</dbReference>
<dbReference type="PANTHER" id="PTHR13932">
    <property type="entry name" value="COPROPORPHYRINIGEN III OXIDASE"/>
    <property type="match status" value="1"/>
</dbReference>
<dbReference type="SUPFAM" id="SSF102114">
    <property type="entry name" value="Radical SAM enzymes"/>
    <property type="match status" value="1"/>
</dbReference>
<evidence type="ECO:0000256" key="4">
    <source>
        <dbReference type="ARBA" id="ARBA00023014"/>
    </source>
</evidence>
<keyword evidence="7" id="KW-1185">Reference proteome</keyword>
<dbReference type="SMART" id="SM00729">
    <property type="entry name" value="Elp3"/>
    <property type="match status" value="1"/>
</dbReference>
<dbReference type="PANTHER" id="PTHR13932:SF9">
    <property type="entry name" value="COPROPORPHYRINOGEN III OXIDASE"/>
    <property type="match status" value="1"/>
</dbReference>
<evidence type="ECO:0000259" key="5">
    <source>
        <dbReference type="PROSITE" id="PS51918"/>
    </source>
</evidence>
<dbReference type="InterPro" id="IPR026332">
    <property type="entry name" value="HutW"/>
</dbReference>
<keyword evidence="2" id="KW-0479">Metal-binding</keyword>
<accession>A0ABT9Y581</accession>
<dbReference type="NCBIfam" id="TIGR04107">
    <property type="entry name" value="rSAM_HutW"/>
    <property type="match status" value="1"/>
</dbReference>
<evidence type="ECO:0000256" key="1">
    <source>
        <dbReference type="ARBA" id="ARBA00022691"/>
    </source>
</evidence>
<dbReference type="PROSITE" id="PS51918">
    <property type="entry name" value="RADICAL_SAM"/>
    <property type="match status" value="1"/>
</dbReference>
<comment type="caution">
    <text evidence="6">The sequence shown here is derived from an EMBL/GenBank/DDBJ whole genome shotgun (WGS) entry which is preliminary data.</text>
</comment>
<keyword evidence="4" id="KW-0411">Iron-sulfur</keyword>
<keyword evidence="1" id="KW-0949">S-adenosyl-L-methionine</keyword>
<gene>
    <name evidence="6" type="ORF">J2S01_000684</name>
</gene>
<dbReference type="InterPro" id="IPR006638">
    <property type="entry name" value="Elp3/MiaA/NifB-like_rSAM"/>
</dbReference>
<dbReference type="InterPro" id="IPR013785">
    <property type="entry name" value="Aldolase_TIM"/>
</dbReference>
<protein>
    <submittedName>
        <fullName evidence="6">Oxygen-independent coproporphyrinogen-3 oxidase</fullName>
        <ecNumber evidence="6">1.3.98.3</ecNumber>
    </submittedName>
</protein>
<organism evidence="6 7">
    <name type="scientific">Pectinatus haikarae</name>
    <dbReference type="NCBI Taxonomy" id="349096"/>
    <lineage>
        <taxon>Bacteria</taxon>
        <taxon>Bacillati</taxon>
        <taxon>Bacillota</taxon>
        <taxon>Negativicutes</taxon>
        <taxon>Selenomonadales</taxon>
        <taxon>Selenomonadaceae</taxon>
        <taxon>Pectinatus</taxon>
    </lineage>
</organism>